<accession>H5TIH3</accession>
<keyword evidence="2" id="KW-1185">Reference proteome</keyword>
<dbReference type="STRING" id="1108044.GOOTI_059_00050"/>
<proteinExistence type="predicted"/>
<evidence type="ECO:0000313" key="1">
    <source>
        <dbReference type="EMBL" id="GAB33281.1"/>
    </source>
</evidence>
<protein>
    <submittedName>
        <fullName evidence="1">Uncharacterized protein</fullName>
    </submittedName>
</protein>
<evidence type="ECO:0000313" key="2">
    <source>
        <dbReference type="Proteomes" id="UP000005038"/>
    </source>
</evidence>
<comment type="caution">
    <text evidence="1">The sequence shown here is derived from an EMBL/GenBank/DDBJ whole genome shotgun (WGS) entry which is preliminary data.</text>
</comment>
<reference evidence="1" key="1">
    <citation type="submission" date="2012-02" db="EMBL/GenBank/DDBJ databases">
        <title>Whole genome shotgun sequence of Gordonia otitidis NBRC 100426.</title>
        <authorList>
            <person name="Yoshida I."/>
            <person name="Hosoyama A."/>
            <person name="Tsuchikane K."/>
            <person name="Katsumata H."/>
            <person name="Yamazaki S."/>
            <person name="Fujita N."/>
        </authorList>
    </citation>
    <scope>NUCLEOTIDE SEQUENCE [LARGE SCALE GENOMIC DNA]</scope>
    <source>
        <strain evidence="1">NBRC 100426</strain>
    </source>
</reference>
<dbReference type="EMBL" id="BAFB01000059">
    <property type="protein sequence ID" value="GAB33281.1"/>
    <property type="molecule type" value="Genomic_DNA"/>
</dbReference>
<sequence>MWDCKPSSLVDDSVEQLAAEMGEATAAVGWSYALFTGMTIEERINLMWLNGYRVHTTIRGYSMCPWVATHRHAVLAVAAQPTTLGALFDLDDGSGEIISTIWHLVATSALVVDLTVRLTPESTVSVA</sequence>
<name>H5TIH3_GORO1</name>
<dbReference type="AlphaFoldDB" id="H5TIH3"/>
<gene>
    <name evidence="1" type="ORF">GOOTI_059_00050</name>
</gene>
<organism evidence="1 2">
    <name type="scientific">Gordonia otitidis (strain DSM 44809 / CCUG 52243 / JCM 12355 / NBRC 100426 / IFM 10032)</name>
    <dbReference type="NCBI Taxonomy" id="1108044"/>
    <lineage>
        <taxon>Bacteria</taxon>
        <taxon>Bacillati</taxon>
        <taxon>Actinomycetota</taxon>
        <taxon>Actinomycetes</taxon>
        <taxon>Mycobacteriales</taxon>
        <taxon>Gordoniaceae</taxon>
        <taxon>Gordonia</taxon>
    </lineage>
</organism>
<dbReference type="Proteomes" id="UP000005038">
    <property type="component" value="Unassembled WGS sequence"/>
</dbReference>